<name>A0A4C1W4F5_EUMVA</name>
<evidence type="ECO:0000256" key="1">
    <source>
        <dbReference type="SAM" id="MobiDB-lite"/>
    </source>
</evidence>
<keyword evidence="3" id="KW-1185">Reference proteome</keyword>
<sequence>MLQTSTQATRGQEGRRSPPPMNPRKPEKSHQRLANLLERNRIFDREENGLMEGGIGTLTHWPKTDSRKCYFTLYIKSP</sequence>
<protein>
    <submittedName>
        <fullName evidence="2">Uncharacterized protein</fullName>
    </submittedName>
</protein>
<organism evidence="2 3">
    <name type="scientific">Eumeta variegata</name>
    <name type="common">Bagworm moth</name>
    <name type="synonym">Eumeta japonica</name>
    <dbReference type="NCBI Taxonomy" id="151549"/>
    <lineage>
        <taxon>Eukaryota</taxon>
        <taxon>Metazoa</taxon>
        <taxon>Ecdysozoa</taxon>
        <taxon>Arthropoda</taxon>
        <taxon>Hexapoda</taxon>
        <taxon>Insecta</taxon>
        <taxon>Pterygota</taxon>
        <taxon>Neoptera</taxon>
        <taxon>Endopterygota</taxon>
        <taxon>Lepidoptera</taxon>
        <taxon>Glossata</taxon>
        <taxon>Ditrysia</taxon>
        <taxon>Tineoidea</taxon>
        <taxon>Psychidae</taxon>
        <taxon>Oiketicinae</taxon>
        <taxon>Eumeta</taxon>
    </lineage>
</organism>
<feature type="region of interest" description="Disordered" evidence="1">
    <location>
        <begin position="1"/>
        <end position="31"/>
    </location>
</feature>
<feature type="compositionally biased region" description="Polar residues" evidence="1">
    <location>
        <begin position="1"/>
        <end position="10"/>
    </location>
</feature>
<evidence type="ECO:0000313" key="3">
    <source>
        <dbReference type="Proteomes" id="UP000299102"/>
    </source>
</evidence>
<reference evidence="2 3" key="1">
    <citation type="journal article" date="2019" name="Commun. Biol.">
        <title>The bagworm genome reveals a unique fibroin gene that provides high tensile strength.</title>
        <authorList>
            <person name="Kono N."/>
            <person name="Nakamura H."/>
            <person name="Ohtoshi R."/>
            <person name="Tomita M."/>
            <person name="Numata K."/>
            <person name="Arakawa K."/>
        </authorList>
    </citation>
    <scope>NUCLEOTIDE SEQUENCE [LARGE SCALE GENOMIC DNA]</scope>
</reference>
<accession>A0A4C1W4F5</accession>
<proteinExistence type="predicted"/>
<comment type="caution">
    <text evidence="2">The sequence shown here is derived from an EMBL/GenBank/DDBJ whole genome shotgun (WGS) entry which is preliminary data.</text>
</comment>
<dbReference type="EMBL" id="BGZK01000479">
    <property type="protein sequence ID" value="GBP46218.1"/>
    <property type="molecule type" value="Genomic_DNA"/>
</dbReference>
<dbReference type="AlphaFoldDB" id="A0A4C1W4F5"/>
<evidence type="ECO:0000313" key="2">
    <source>
        <dbReference type="EMBL" id="GBP46218.1"/>
    </source>
</evidence>
<gene>
    <name evidence="2" type="ORF">EVAR_82217_1</name>
</gene>
<dbReference type="Proteomes" id="UP000299102">
    <property type="component" value="Unassembled WGS sequence"/>
</dbReference>